<evidence type="ECO:0000313" key="2">
    <source>
        <dbReference type="EMBL" id="AXV67101.1"/>
    </source>
</evidence>
<geneLocation type="plasmid" evidence="2 5">
    <name>unnamed1</name>
</geneLocation>
<dbReference type="Proteomes" id="UP000183805">
    <property type="component" value="Unassembled WGS sequence"/>
</dbReference>
<proteinExistence type="predicted"/>
<keyword evidence="1" id="KW-0812">Transmembrane</keyword>
<feature type="transmembrane region" description="Helical" evidence="1">
    <location>
        <begin position="12"/>
        <end position="30"/>
    </location>
</feature>
<dbReference type="RefSeq" id="WP_065979093.1">
    <property type="nucleotide sequence ID" value="NZ_CP032091.1"/>
</dbReference>
<name>A0AAD0WEI1_9GAMM</name>
<reference evidence="3 4" key="1">
    <citation type="submission" date="2016-10" db="EMBL/GenBank/DDBJ databases">
        <authorList>
            <person name="Varghese N."/>
            <person name="Submissions S."/>
        </authorList>
    </citation>
    <scope>NUCLEOTIDE SEQUENCE [LARGE SCALE GENOMIC DNA]</scope>
    <source>
        <strain evidence="3 4">CGMCC 1.8499</strain>
    </source>
</reference>
<evidence type="ECO:0000256" key="1">
    <source>
        <dbReference type="SAM" id="Phobius"/>
    </source>
</evidence>
<dbReference type="AlphaFoldDB" id="A0AAD0WEI1"/>
<organism evidence="2 5">
    <name type="scientific">Pseudoalteromonas lipolytica</name>
    <dbReference type="NCBI Taxonomy" id="570156"/>
    <lineage>
        <taxon>Bacteria</taxon>
        <taxon>Pseudomonadati</taxon>
        <taxon>Pseudomonadota</taxon>
        <taxon>Gammaproteobacteria</taxon>
        <taxon>Alteromonadales</taxon>
        <taxon>Pseudoalteromonadaceae</taxon>
        <taxon>Pseudoalteromonas</taxon>
    </lineage>
</organism>
<keyword evidence="2" id="KW-0614">Plasmid</keyword>
<dbReference type="KEGG" id="pdj:D0907_17405"/>
<keyword evidence="1" id="KW-0472">Membrane</keyword>
<dbReference type="GeneID" id="99507259"/>
<gene>
    <name evidence="2" type="ORF">D0907_17405</name>
    <name evidence="3" type="ORF">SAMN04487854_10880</name>
</gene>
<protein>
    <submittedName>
        <fullName evidence="2">Uncharacterized protein</fullName>
    </submittedName>
</protein>
<reference evidence="2 5" key="2">
    <citation type="submission" date="2018-08" db="EMBL/GenBank/DDBJ databases">
        <title>Draft genome sequence of Pseudoalteromonas donghaensis HJ51.</title>
        <authorList>
            <person name="Oh J."/>
            <person name="Roh D."/>
        </authorList>
    </citation>
    <scope>NUCLEOTIDE SEQUENCE [LARGE SCALE GENOMIC DNA]</scope>
    <source>
        <strain evidence="2 5">HJ51</strain>
        <plasmid evidence="2 5">unnamed1</plasmid>
    </source>
</reference>
<evidence type="ECO:0000313" key="4">
    <source>
        <dbReference type="Proteomes" id="UP000183805"/>
    </source>
</evidence>
<evidence type="ECO:0000313" key="3">
    <source>
        <dbReference type="EMBL" id="SFT72918.1"/>
    </source>
</evidence>
<dbReference type="EMBL" id="CP032091">
    <property type="protein sequence ID" value="AXV67101.1"/>
    <property type="molecule type" value="Genomic_DNA"/>
</dbReference>
<feature type="transmembrane region" description="Helical" evidence="1">
    <location>
        <begin position="36"/>
        <end position="54"/>
    </location>
</feature>
<accession>A0AAD0WEI1</accession>
<dbReference type="EMBL" id="FPAZ01000008">
    <property type="protein sequence ID" value="SFT72918.1"/>
    <property type="molecule type" value="Genomic_DNA"/>
</dbReference>
<keyword evidence="1" id="KW-1133">Transmembrane helix</keyword>
<sequence length="149" mass="16507">MFLNLTAKHMLSLNSALSVLFLGVGVYGILSDDALPFPSFSAFVAAVFFALQAVRSTDKFAAKTALSNTLIATNTHLKVTQFYYSSKEQLLELNRITEFKVADNYLAVILDRNGQGYDFQIKGKSDAIIERLNDIIPHQALKNTSITRV</sequence>
<keyword evidence="4" id="KW-1185">Reference proteome</keyword>
<evidence type="ECO:0000313" key="5">
    <source>
        <dbReference type="Proteomes" id="UP000264605"/>
    </source>
</evidence>
<dbReference type="Proteomes" id="UP000264605">
    <property type="component" value="Plasmid unnamed1"/>
</dbReference>